<accession>A0ABS1CIY3</accession>
<comment type="caution">
    <text evidence="2">The sequence shown here is derived from an EMBL/GenBank/DDBJ whole genome shotgun (WGS) entry which is preliminary data.</text>
</comment>
<protein>
    <submittedName>
        <fullName evidence="2">Uncharacterized protein</fullName>
    </submittedName>
</protein>
<keyword evidence="1" id="KW-1133">Transmembrane helix</keyword>
<gene>
    <name evidence="2" type="ORF">CKO31_11315</name>
</gene>
<dbReference type="EMBL" id="NRRV01000024">
    <property type="protein sequence ID" value="MBK1631316.1"/>
    <property type="molecule type" value="Genomic_DNA"/>
</dbReference>
<keyword evidence="3" id="KW-1185">Reference proteome</keyword>
<feature type="transmembrane region" description="Helical" evidence="1">
    <location>
        <begin position="47"/>
        <end position="80"/>
    </location>
</feature>
<reference evidence="2 3" key="1">
    <citation type="journal article" date="2020" name="Microorganisms">
        <title>Osmotic Adaptation and Compatible Solute Biosynthesis of Phototrophic Bacteria as Revealed from Genome Analyses.</title>
        <authorList>
            <person name="Imhoff J.F."/>
            <person name="Rahn T."/>
            <person name="Kunzel S."/>
            <person name="Keller A."/>
            <person name="Neulinger S.C."/>
        </authorList>
    </citation>
    <scope>NUCLEOTIDE SEQUENCE [LARGE SCALE GENOMIC DNA]</scope>
    <source>
        <strain evidence="2 3">DSM 6210</strain>
    </source>
</reference>
<keyword evidence="1" id="KW-0472">Membrane</keyword>
<keyword evidence="1" id="KW-0812">Transmembrane</keyword>
<organism evidence="2 3">
    <name type="scientific">Thiohalocapsa halophila</name>
    <dbReference type="NCBI Taxonomy" id="69359"/>
    <lineage>
        <taxon>Bacteria</taxon>
        <taxon>Pseudomonadati</taxon>
        <taxon>Pseudomonadota</taxon>
        <taxon>Gammaproteobacteria</taxon>
        <taxon>Chromatiales</taxon>
        <taxon>Chromatiaceae</taxon>
        <taxon>Thiohalocapsa</taxon>
    </lineage>
</organism>
<evidence type="ECO:0000256" key="1">
    <source>
        <dbReference type="SAM" id="Phobius"/>
    </source>
</evidence>
<evidence type="ECO:0000313" key="3">
    <source>
        <dbReference type="Proteomes" id="UP000748752"/>
    </source>
</evidence>
<dbReference type="RefSeq" id="WP_200237345.1">
    <property type="nucleotide sequence ID" value="NZ_NRRV01000024.1"/>
</dbReference>
<dbReference type="Proteomes" id="UP000748752">
    <property type="component" value="Unassembled WGS sequence"/>
</dbReference>
<proteinExistence type="predicted"/>
<evidence type="ECO:0000313" key="2">
    <source>
        <dbReference type="EMBL" id="MBK1631316.1"/>
    </source>
</evidence>
<name>A0ABS1CIY3_9GAMM</name>
<sequence>MAPQRHSPLHWPRRFLDWLCEGRADYREFQERKATRAYKANQSTCLIIWLIAAGLLLICGGTGCLLTFGLVATLLCFSVLDPE</sequence>